<sequence>MAHQLTQTAPSKPQVDLLSALPRELRLEICEYFCYHCTEVDVDLRFWAFFHADFGPWQTKYEQLLRLCLTSHSLRDVAQPVLHHVFLDNNINPWKHMSPFGMTLVERPDLAANVRSIIYNQDRSLSRGEGHHTLWPRPTTGLAVRQMRTVEDLSWYLFKVIMFHAENIADIRINVMDCWSLPRIHAPNLRFLHLCRRMGMSMASRRPSGLKGAPRLGQLWLQNWNAADVSTENIVACAPNIHQLRIRNSNPEDVVADIKFLANGLLKLTSFHFYDYRYHGFELQEEVLSTIWARKDDIQDLFIQSDYFFADLGLLSDFTNLRDLWLACRLRNLPGPLDEGDSDTRPLPLLLPTSLKALRIRCKPQQELIPLAWMIVRLGETLHLYENLKLVDSDLPRRIPSSDLDEIERMLGDEHVWEAFANAGVKLKVGNLSPAPIESLV</sequence>
<accession>A0ABR1GL36</accession>
<evidence type="ECO:0000313" key="1">
    <source>
        <dbReference type="EMBL" id="KAK7402607.1"/>
    </source>
</evidence>
<comment type="caution">
    <text evidence="1">The sequence shown here is derived from an EMBL/GenBank/DDBJ whole genome shotgun (WGS) entry which is preliminary data.</text>
</comment>
<dbReference type="Proteomes" id="UP001498476">
    <property type="component" value="Unassembled WGS sequence"/>
</dbReference>
<dbReference type="SUPFAM" id="SSF52058">
    <property type="entry name" value="L domain-like"/>
    <property type="match status" value="1"/>
</dbReference>
<organism evidence="1 2">
    <name type="scientific">Neonectria punicea</name>
    <dbReference type="NCBI Taxonomy" id="979145"/>
    <lineage>
        <taxon>Eukaryota</taxon>
        <taxon>Fungi</taxon>
        <taxon>Dikarya</taxon>
        <taxon>Ascomycota</taxon>
        <taxon>Pezizomycotina</taxon>
        <taxon>Sordariomycetes</taxon>
        <taxon>Hypocreomycetidae</taxon>
        <taxon>Hypocreales</taxon>
        <taxon>Nectriaceae</taxon>
        <taxon>Neonectria</taxon>
    </lineage>
</organism>
<reference evidence="1 2" key="1">
    <citation type="journal article" date="2025" name="Microbiol. Resour. Announc.">
        <title>Draft genome sequences for Neonectria magnoliae and Neonectria punicea, canker pathogens of Liriodendron tulipifera and Acer saccharum in West Virginia.</title>
        <authorList>
            <person name="Petronek H.M."/>
            <person name="Kasson M.T."/>
            <person name="Metheny A.M."/>
            <person name="Stauder C.M."/>
            <person name="Lovett B."/>
            <person name="Lynch S.C."/>
            <person name="Garnas J.R."/>
            <person name="Kasson L.R."/>
            <person name="Stajich J.E."/>
        </authorList>
    </citation>
    <scope>NUCLEOTIDE SEQUENCE [LARGE SCALE GENOMIC DNA]</scope>
    <source>
        <strain evidence="1 2">NRRL 64653</strain>
    </source>
</reference>
<evidence type="ECO:0008006" key="3">
    <source>
        <dbReference type="Google" id="ProtNLM"/>
    </source>
</evidence>
<dbReference type="EMBL" id="JAZAVJ010000293">
    <property type="protein sequence ID" value="KAK7402607.1"/>
    <property type="molecule type" value="Genomic_DNA"/>
</dbReference>
<keyword evidence="2" id="KW-1185">Reference proteome</keyword>
<protein>
    <recommendedName>
        <fullName evidence="3">F-box domain-containing protein</fullName>
    </recommendedName>
</protein>
<evidence type="ECO:0000313" key="2">
    <source>
        <dbReference type="Proteomes" id="UP001498476"/>
    </source>
</evidence>
<name>A0ABR1GL36_9HYPO</name>
<gene>
    <name evidence="1" type="ORF">QQX98_011648</name>
</gene>
<proteinExistence type="predicted"/>